<dbReference type="InterPro" id="IPR004114">
    <property type="entry name" value="THUMP_dom"/>
</dbReference>
<evidence type="ECO:0000256" key="5">
    <source>
        <dbReference type="PROSITE-ProRule" id="PRU00529"/>
    </source>
</evidence>
<dbReference type="PROSITE" id="PS51165">
    <property type="entry name" value="THUMP"/>
    <property type="match status" value="1"/>
</dbReference>
<comment type="subunit">
    <text evidence="3">Interacts with NAT10. Binds tRNA.</text>
</comment>
<feature type="compositionally biased region" description="Basic and acidic residues" evidence="6">
    <location>
        <begin position="399"/>
        <end position="413"/>
    </location>
</feature>
<evidence type="ECO:0000256" key="3">
    <source>
        <dbReference type="ARBA" id="ARBA00065332"/>
    </source>
</evidence>
<dbReference type="GO" id="GO:0006400">
    <property type="term" value="P:tRNA modification"/>
    <property type="evidence" value="ECO:0007669"/>
    <property type="project" value="InterPro"/>
</dbReference>
<proteinExistence type="inferred from homology"/>
<evidence type="ECO:0000313" key="8">
    <source>
        <dbReference type="Proteomes" id="UP001318040"/>
    </source>
</evidence>
<evidence type="ECO:0000256" key="2">
    <source>
        <dbReference type="ARBA" id="ARBA00060731"/>
    </source>
</evidence>
<comment type="function">
    <text evidence="1">Functions as a tRNA-binding adapter to mediate NAT10-dependent tRNA acetylation modifying cytidine to N4-acetylcytidine (ac4C).</text>
</comment>
<dbReference type="SMART" id="SM00981">
    <property type="entry name" value="THUMP"/>
    <property type="match status" value="1"/>
</dbReference>
<dbReference type="PANTHER" id="PTHR13452">
    <property type="entry name" value="THUMP DOMAIN CONTAINING PROTEIN 1-RELATED"/>
    <property type="match status" value="1"/>
</dbReference>
<evidence type="ECO:0000256" key="6">
    <source>
        <dbReference type="SAM" id="MobiDB-lite"/>
    </source>
</evidence>
<dbReference type="AlphaFoldDB" id="A0AAJ7X9L1"/>
<dbReference type="InterPro" id="IPR040183">
    <property type="entry name" value="THUMPD1-like"/>
</dbReference>
<dbReference type="Gene3D" id="3.30.2300.10">
    <property type="entry name" value="THUMP superfamily"/>
    <property type="match status" value="1"/>
</dbReference>
<gene>
    <name evidence="9" type="primary">THUMPD1</name>
</gene>
<organism evidence="8 9">
    <name type="scientific">Petromyzon marinus</name>
    <name type="common">Sea lamprey</name>
    <dbReference type="NCBI Taxonomy" id="7757"/>
    <lineage>
        <taxon>Eukaryota</taxon>
        <taxon>Metazoa</taxon>
        <taxon>Chordata</taxon>
        <taxon>Craniata</taxon>
        <taxon>Vertebrata</taxon>
        <taxon>Cyclostomata</taxon>
        <taxon>Hyperoartia</taxon>
        <taxon>Petromyzontiformes</taxon>
        <taxon>Petromyzontidae</taxon>
        <taxon>Petromyzon</taxon>
    </lineage>
</organism>
<feature type="region of interest" description="Disordered" evidence="6">
    <location>
        <begin position="1"/>
        <end position="41"/>
    </location>
</feature>
<name>A0AAJ7X9L1_PETMA</name>
<evidence type="ECO:0000256" key="1">
    <source>
        <dbReference type="ARBA" id="ARBA00053258"/>
    </source>
</evidence>
<dbReference type="CDD" id="cd11717">
    <property type="entry name" value="THUMP_THUMPD1_like"/>
    <property type="match status" value="1"/>
</dbReference>
<feature type="region of interest" description="Disordered" evidence="6">
    <location>
        <begin position="78"/>
        <end position="109"/>
    </location>
</feature>
<dbReference type="FunFam" id="3.30.2300.10:FF:000001">
    <property type="entry name" value="THUMP domain-containing protein 1"/>
    <property type="match status" value="1"/>
</dbReference>
<feature type="domain" description="THUMP" evidence="7">
    <location>
        <begin position="161"/>
        <end position="268"/>
    </location>
</feature>
<protein>
    <recommendedName>
        <fullName evidence="4">THUMP domain-containing protein 1</fullName>
    </recommendedName>
</protein>
<dbReference type="CTD" id="55623"/>
<dbReference type="Proteomes" id="UP001318040">
    <property type="component" value="Chromosome 43"/>
</dbReference>
<evidence type="ECO:0000259" key="7">
    <source>
        <dbReference type="PROSITE" id="PS51165"/>
    </source>
</evidence>
<dbReference type="PANTHER" id="PTHR13452:SF10">
    <property type="entry name" value="THUMP DOMAIN-CONTAINING PROTEIN 1"/>
    <property type="match status" value="1"/>
</dbReference>
<sequence length="420" mass="44161">MSNEVPAPAGTKRSKAQYMGGAAKRARTEGGGGGSGPRQLEAGMEGVLLTCNMQERRCTTEGYQMLNEQADRLYGPEKFDDDEEEEGGGGPAVAADGADKRNDDDDDDAEAALQKEVAQIKKRGAAAQRRFRAVTSGANNVVFIRSVGVEPDTLVHGILSELAELRQSKSRHVLRVLPVTASCRAYPADVERAAEAHLPRWFAAPRRATFQVVYKARNNGNMHREETIKAVAGVVLKLNAENHVDLTEPELTVVVEVIRAVCCLSVVRDYVRLRKYNLQEVAKLGPCVEVKQRPQKATQATADAAEGDSPAAGKKEAAEGEDKCEKDAGKGKDAVLGESVGKGGGGGDDEGAAAAGGTGEAASSGEAPRGEGSTEPAASESDAKQGKNGDQATPPCEQDESRGDEKAPVKGEEAPVGGIE</sequence>
<evidence type="ECO:0000256" key="4">
    <source>
        <dbReference type="ARBA" id="ARBA00074795"/>
    </source>
</evidence>
<dbReference type="KEGG" id="pmrn:116951512"/>
<feature type="region of interest" description="Disordered" evidence="6">
    <location>
        <begin position="291"/>
        <end position="420"/>
    </location>
</feature>
<dbReference type="GO" id="GO:0003723">
    <property type="term" value="F:RNA binding"/>
    <property type="evidence" value="ECO:0007669"/>
    <property type="project" value="UniProtKB-UniRule"/>
</dbReference>
<accession>A0AAJ7X9L1</accession>
<evidence type="ECO:0000313" key="9">
    <source>
        <dbReference type="RefSeq" id="XP_032826087.1"/>
    </source>
</evidence>
<comment type="similarity">
    <text evidence="2">Belongs to the THUMPD1 family.</text>
</comment>
<keyword evidence="5" id="KW-0694">RNA-binding</keyword>
<dbReference type="RefSeq" id="XP_032826087.1">
    <property type="nucleotide sequence ID" value="XM_032970196.1"/>
</dbReference>
<dbReference type="SUPFAM" id="SSF143437">
    <property type="entry name" value="THUMP domain-like"/>
    <property type="match status" value="1"/>
</dbReference>
<feature type="compositionally biased region" description="Basic and acidic residues" evidence="6">
    <location>
        <begin position="313"/>
        <end position="335"/>
    </location>
</feature>
<keyword evidence="8" id="KW-1185">Reference proteome</keyword>
<reference evidence="9" key="1">
    <citation type="submission" date="2025-08" db="UniProtKB">
        <authorList>
            <consortium name="RefSeq"/>
        </authorList>
    </citation>
    <scope>IDENTIFICATION</scope>
    <source>
        <tissue evidence="9">Sperm</tissue>
    </source>
</reference>
<dbReference type="Pfam" id="PF02926">
    <property type="entry name" value="THUMP"/>
    <property type="match status" value="1"/>
</dbReference>